<name>M1MVV3_9CLOT</name>
<gene>
    <name evidence="2" type="ORF">Cspa_c18770</name>
</gene>
<dbReference type="eggNOG" id="COG2755">
    <property type="taxonomic scope" value="Bacteria"/>
</dbReference>
<dbReference type="CDD" id="cd00229">
    <property type="entry name" value="SGNH_hydrolase"/>
    <property type="match status" value="1"/>
</dbReference>
<dbReference type="PANTHER" id="PTHR30383">
    <property type="entry name" value="THIOESTERASE 1/PROTEASE 1/LYSOPHOSPHOLIPASE L1"/>
    <property type="match status" value="1"/>
</dbReference>
<proteinExistence type="predicted"/>
<dbReference type="InterPro" id="IPR013830">
    <property type="entry name" value="SGNH_hydro"/>
</dbReference>
<evidence type="ECO:0000313" key="2">
    <source>
        <dbReference type="EMBL" id="AGF55647.1"/>
    </source>
</evidence>
<sequence>MFQSKIFKMVPVVLLVFLFTLIIPKNTNAEVISGNFSEKSINNLPISKVTTVKGNDVLVIGESFIALSHDITKYLEQDARNAGVLANNENFRDYAVSGTKLSGGIYPSIPNQYNNAAKQSKVKYVIMDGGGNDCLQPTGQYAQDATNALKNLLAQMKKDEVLKVVYFFYPEPQSDFGGLKNRLDILRPQIQNIVNNNISPKCYWLDLRPVFAGKYSQYIKADGIHPTADGSKAAADAIWKVIQNNNVFNK</sequence>
<evidence type="ECO:0000259" key="1">
    <source>
        <dbReference type="Pfam" id="PF13472"/>
    </source>
</evidence>
<dbReference type="OrthoDB" id="1738286at2"/>
<dbReference type="SUPFAM" id="SSF52266">
    <property type="entry name" value="SGNH hydrolase"/>
    <property type="match status" value="1"/>
</dbReference>
<organism evidence="2 3">
    <name type="scientific">Clostridium saccharoperbutylacetonicum N1-4(HMT)</name>
    <dbReference type="NCBI Taxonomy" id="931276"/>
    <lineage>
        <taxon>Bacteria</taxon>
        <taxon>Bacillati</taxon>
        <taxon>Bacillota</taxon>
        <taxon>Clostridia</taxon>
        <taxon>Eubacteriales</taxon>
        <taxon>Clostridiaceae</taxon>
        <taxon>Clostridium</taxon>
    </lineage>
</organism>
<dbReference type="HOGENOM" id="CLU_1109916_0_0_9"/>
<dbReference type="InterPro" id="IPR051532">
    <property type="entry name" value="Ester_Hydrolysis_Enzymes"/>
</dbReference>
<dbReference type="RefSeq" id="WP_015391968.1">
    <property type="nucleotide sequence ID" value="NC_020291.1"/>
</dbReference>
<dbReference type="PATRIC" id="fig|931276.5.peg.1863"/>
<keyword evidence="3" id="KW-1185">Reference proteome</keyword>
<dbReference type="Pfam" id="PF13472">
    <property type="entry name" value="Lipase_GDSL_2"/>
    <property type="match status" value="1"/>
</dbReference>
<feature type="domain" description="SGNH hydrolase-type esterase" evidence="1">
    <location>
        <begin position="86"/>
        <end position="232"/>
    </location>
</feature>
<dbReference type="Gene3D" id="3.40.50.1110">
    <property type="entry name" value="SGNH hydrolase"/>
    <property type="match status" value="1"/>
</dbReference>
<protein>
    <submittedName>
        <fullName evidence="2">Lysophospholipase L1</fullName>
    </submittedName>
</protein>
<dbReference type="EMBL" id="CP004121">
    <property type="protein sequence ID" value="AGF55647.1"/>
    <property type="molecule type" value="Genomic_DNA"/>
</dbReference>
<dbReference type="AlphaFoldDB" id="M1MVV3"/>
<reference evidence="2 3" key="1">
    <citation type="submission" date="2013-02" db="EMBL/GenBank/DDBJ databases">
        <title>Genome sequence of Clostridium saccharoperbutylacetonicum N1-4(HMT).</title>
        <authorList>
            <person name="Poehlein A."/>
            <person name="Daniel R."/>
        </authorList>
    </citation>
    <scope>NUCLEOTIDE SEQUENCE [LARGE SCALE GENOMIC DNA]</scope>
    <source>
        <strain evidence="3">N1-4(HMT)</strain>
    </source>
</reference>
<accession>M1MVV3</accession>
<dbReference type="InterPro" id="IPR036514">
    <property type="entry name" value="SGNH_hydro_sf"/>
</dbReference>
<dbReference type="KEGG" id="csr:Cspa_c18770"/>
<dbReference type="Proteomes" id="UP000011728">
    <property type="component" value="Chromosome"/>
</dbReference>
<evidence type="ECO:0000313" key="3">
    <source>
        <dbReference type="Proteomes" id="UP000011728"/>
    </source>
</evidence>